<gene>
    <name evidence="1" type="ORF">PC110_g12311</name>
</gene>
<organism evidence="1 2">
    <name type="scientific">Phytophthora cactorum</name>
    <dbReference type="NCBI Taxonomy" id="29920"/>
    <lineage>
        <taxon>Eukaryota</taxon>
        <taxon>Sar</taxon>
        <taxon>Stramenopiles</taxon>
        <taxon>Oomycota</taxon>
        <taxon>Peronosporomycetes</taxon>
        <taxon>Peronosporales</taxon>
        <taxon>Peronosporaceae</taxon>
        <taxon>Phytophthora</taxon>
    </lineage>
</organism>
<dbReference type="PANTHER" id="PTHR40866:SF1">
    <property type="entry name" value="BED-TYPE DOMAIN-CONTAINING PROTEIN"/>
    <property type="match status" value="1"/>
</dbReference>
<dbReference type="AlphaFoldDB" id="A0A329S725"/>
<keyword evidence="2" id="KW-1185">Reference proteome</keyword>
<comment type="caution">
    <text evidence="1">The sequence shown here is derived from an EMBL/GenBank/DDBJ whole genome shotgun (WGS) entry which is preliminary data.</text>
</comment>
<dbReference type="Proteomes" id="UP000251314">
    <property type="component" value="Unassembled WGS sequence"/>
</dbReference>
<reference evidence="1 2" key="1">
    <citation type="submission" date="2018-01" db="EMBL/GenBank/DDBJ databases">
        <title>Draft genome of the strawberry crown rot pathogen Phytophthora cactorum.</title>
        <authorList>
            <person name="Armitage A.D."/>
            <person name="Lysoe E."/>
            <person name="Nellist C.F."/>
            <person name="Harrison R.J."/>
            <person name="Brurberg M.B."/>
        </authorList>
    </citation>
    <scope>NUCLEOTIDE SEQUENCE [LARGE SCALE GENOMIC DNA]</scope>
    <source>
        <strain evidence="1 2">10300</strain>
    </source>
</reference>
<dbReference type="EMBL" id="MJFZ01000327">
    <property type="protein sequence ID" value="RAW31332.1"/>
    <property type="molecule type" value="Genomic_DNA"/>
</dbReference>
<dbReference type="VEuPathDB" id="FungiDB:PC110_g12311"/>
<evidence type="ECO:0000313" key="2">
    <source>
        <dbReference type="Proteomes" id="UP000251314"/>
    </source>
</evidence>
<proteinExistence type="predicted"/>
<sequence>MIARFFKIENELRGVRAIEVPRHADIQVFRDIFPTLTRFDEAMVGLQDKDVTVASARGTLDALLEDYPEPSHYLAQDAAIVHDLVFF</sequence>
<dbReference type="PANTHER" id="PTHR40866">
    <property type="entry name" value="BED-TYPE DOMAIN-CONTAINING PROTEIN"/>
    <property type="match status" value="1"/>
</dbReference>
<dbReference type="OrthoDB" id="128906at2759"/>
<evidence type="ECO:0000313" key="1">
    <source>
        <dbReference type="EMBL" id="RAW31332.1"/>
    </source>
</evidence>
<accession>A0A329S725</accession>
<protein>
    <submittedName>
        <fullName evidence="1">Uncharacterized protein</fullName>
    </submittedName>
</protein>
<name>A0A329S725_9STRA</name>